<dbReference type="EMBL" id="PQXM01000082">
    <property type="protein sequence ID" value="TGO78029.1"/>
    <property type="molecule type" value="Genomic_DNA"/>
</dbReference>
<organism evidence="1 2">
    <name type="scientific">Botrytis elliptica</name>
    <dbReference type="NCBI Taxonomy" id="278938"/>
    <lineage>
        <taxon>Eukaryota</taxon>
        <taxon>Fungi</taxon>
        <taxon>Dikarya</taxon>
        <taxon>Ascomycota</taxon>
        <taxon>Pezizomycotina</taxon>
        <taxon>Leotiomycetes</taxon>
        <taxon>Helotiales</taxon>
        <taxon>Sclerotiniaceae</taxon>
        <taxon>Botrytis</taxon>
    </lineage>
</organism>
<accession>A0A4Z1JVU9</accession>
<protein>
    <submittedName>
        <fullName evidence="1">Uncharacterized protein</fullName>
    </submittedName>
</protein>
<evidence type="ECO:0000313" key="2">
    <source>
        <dbReference type="Proteomes" id="UP000297229"/>
    </source>
</evidence>
<dbReference type="AlphaFoldDB" id="A0A4Z1JVU9"/>
<evidence type="ECO:0000313" key="1">
    <source>
        <dbReference type="EMBL" id="TGO78029.1"/>
    </source>
</evidence>
<name>A0A4Z1JVU9_9HELO</name>
<reference evidence="1 2" key="1">
    <citation type="submission" date="2017-12" db="EMBL/GenBank/DDBJ databases">
        <title>Comparative genomics of Botrytis spp.</title>
        <authorList>
            <person name="Valero-Jimenez C.A."/>
            <person name="Tapia P."/>
            <person name="Veloso J."/>
            <person name="Silva-Moreno E."/>
            <person name="Staats M."/>
            <person name="Valdes J.H."/>
            <person name="Van Kan J.A.L."/>
        </authorList>
    </citation>
    <scope>NUCLEOTIDE SEQUENCE [LARGE SCALE GENOMIC DNA]</scope>
    <source>
        <strain evidence="1 2">Be9601</strain>
    </source>
</reference>
<gene>
    <name evidence="1" type="ORF">BELL_0082g00240</name>
</gene>
<keyword evidence="2" id="KW-1185">Reference proteome</keyword>
<sequence>MSMQIELYRFEAVNPDEKPAPSYYLKAMSSLNPRAPVFIPSPRPLPPVPNHLAAVNAAGNSFVAAHPNHPLAKFAAEEVRIAGDERALLLDQKVKLRKSMLVFYFDKFFLGTDGQRRVVKSKEWLKKQQVSVVLEYKRICAKLGQRPEVGCWFFSMENIVQ</sequence>
<dbReference type="Proteomes" id="UP000297229">
    <property type="component" value="Unassembled WGS sequence"/>
</dbReference>
<comment type="caution">
    <text evidence="1">The sequence shown here is derived from an EMBL/GenBank/DDBJ whole genome shotgun (WGS) entry which is preliminary data.</text>
</comment>
<proteinExistence type="predicted"/>